<sequence>MCISIITLKKDYIFGKGNLDMLIKKVRSNSKITAVFIKIKYLQELFDVSVYDSIYDLIVIQIFCVYAQTTEAKLQVALAELPYIWTKLNWTAADSGGRINLSESRRMILHSRESNLKNSLKKLKEHRKLIRQHRKNPDIPSVAVVGYTNSGKTYTTAYEGILPCKLKILYVNTIGFIQDIPEGLIEPFIATFEDALLSDVIVHVYVVMMLIHVKETFTKIMSKLLDEEKPVIEVANKSNLIPAGKYFNCIINTITWSTVVQILRPTPAAPVAQLLVVPTVELRNIGDMTGPARCVAFIRYPFKRVVFGNYSYDSGAITDGTYHMCCHVAGAPEQSLPAGTHVALIGDLRRNNYDTLILHVVSMAQIDVIDVNGIQLQQVNAIHQHNVVAPPPPAVVPEQQIAD</sequence>
<accession>A0A834XLL9</accession>
<gene>
    <name evidence="2" type="ORF">HCN44_007735</name>
</gene>
<dbReference type="Gene3D" id="3.40.50.300">
    <property type="entry name" value="P-loop containing nucleotide triphosphate hydrolases"/>
    <property type="match status" value="1"/>
</dbReference>
<dbReference type="InterPro" id="IPR027417">
    <property type="entry name" value="P-loop_NTPase"/>
</dbReference>
<dbReference type="GO" id="GO:0043022">
    <property type="term" value="F:ribosome binding"/>
    <property type="evidence" value="ECO:0007669"/>
    <property type="project" value="TreeGrafter"/>
</dbReference>
<dbReference type="Gene3D" id="3.40.50.11060">
    <property type="entry name" value="GTPase HflX, N-terminal domain"/>
    <property type="match status" value="1"/>
</dbReference>
<dbReference type="AlphaFoldDB" id="A0A834XLL9"/>
<feature type="domain" description="GTP-binding protein middle" evidence="1">
    <location>
        <begin position="67"/>
        <end position="134"/>
    </location>
</feature>
<dbReference type="OrthoDB" id="10268034at2759"/>
<dbReference type="InterPro" id="IPR032305">
    <property type="entry name" value="GTP-bd_M"/>
</dbReference>
<evidence type="ECO:0000313" key="2">
    <source>
        <dbReference type="EMBL" id="KAF7989205.1"/>
    </source>
</evidence>
<dbReference type="GO" id="GO:0005525">
    <property type="term" value="F:GTP binding"/>
    <property type="evidence" value="ECO:0007669"/>
    <property type="project" value="InterPro"/>
</dbReference>
<dbReference type="SUPFAM" id="SSF52540">
    <property type="entry name" value="P-loop containing nucleoside triphosphate hydrolases"/>
    <property type="match status" value="1"/>
</dbReference>
<proteinExistence type="predicted"/>
<name>A0A834XLL9_APHGI</name>
<dbReference type="PANTHER" id="PTHR10229:SF0">
    <property type="entry name" value="GTP-BINDING PROTEIN 6-RELATED"/>
    <property type="match status" value="1"/>
</dbReference>
<dbReference type="GO" id="GO:0005737">
    <property type="term" value="C:cytoplasm"/>
    <property type="evidence" value="ECO:0007669"/>
    <property type="project" value="TreeGrafter"/>
</dbReference>
<comment type="caution">
    <text evidence="2">The sequence shown here is derived from an EMBL/GenBank/DDBJ whole genome shotgun (WGS) entry which is preliminary data.</text>
</comment>
<dbReference type="EMBL" id="JACMRX010000005">
    <property type="protein sequence ID" value="KAF7989205.1"/>
    <property type="molecule type" value="Genomic_DNA"/>
</dbReference>
<dbReference type="Proteomes" id="UP000639338">
    <property type="component" value="Unassembled WGS sequence"/>
</dbReference>
<evidence type="ECO:0000313" key="3">
    <source>
        <dbReference type="Proteomes" id="UP000639338"/>
    </source>
</evidence>
<protein>
    <recommendedName>
        <fullName evidence="1">GTP-binding protein middle domain-containing protein</fullName>
    </recommendedName>
</protein>
<keyword evidence="3" id="KW-1185">Reference proteome</keyword>
<dbReference type="InterPro" id="IPR042108">
    <property type="entry name" value="GTPase_HflX_N_sf"/>
</dbReference>
<evidence type="ECO:0000259" key="1">
    <source>
        <dbReference type="Pfam" id="PF16360"/>
    </source>
</evidence>
<dbReference type="InterPro" id="IPR016496">
    <property type="entry name" value="GTPase_HflX"/>
</dbReference>
<reference evidence="2 3" key="1">
    <citation type="submission" date="2020-08" db="EMBL/GenBank/DDBJ databases">
        <title>Aphidius gifuensis genome sequencing and assembly.</title>
        <authorList>
            <person name="Du Z."/>
        </authorList>
    </citation>
    <scope>NUCLEOTIDE SEQUENCE [LARGE SCALE GENOMIC DNA]</scope>
    <source>
        <strain evidence="2">YNYX2018</strain>
        <tissue evidence="2">Adults</tissue>
    </source>
</reference>
<organism evidence="2 3">
    <name type="scientific">Aphidius gifuensis</name>
    <name type="common">Parasitoid wasp</name>
    <dbReference type="NCBI Taxonomy" id="684658"/>
    <lineage>
        <taxon>Eukaryota</taxon>
        <taxon>Metazoa</taxon>
        <taxon>Ecdysozoa</taxon>
        <taxon>Arthropoda</taxon>
        <taxon>Hexapoda</taxon>
        <taxon>Insecta</taxon>
        <taxon>Pterygota</taxon>
        <taxon>Neoptera</taxon>
        <taxon>Endopterygota</taxon>
        <taxon>Hymenoptera</taxon>
        <taxon>Apocrita</taxon>
        <taxon>Ichneumonoidea</taxon>
        <taxon>Braconidae</taxon>
        <taxon>Aphidiinae</taxon>
        <taxon>Aphidius</taxon>
    </lineage>
</organism>
<dbReference type="Pfam" id="PF16360">
    <property type="entry name" value="GTP-bdg_M"/>
    <property type="match status" value="1"/>
</dbReference>
<dbReference type="PANTHER" id="PTHR10229">
    <property type="entry name" value="GTP-BINDING PROTEIN HFLX"/>
    <property type="match status" value="1"/>
</dbReference>